<protein>
    <submittedName>
        <fullName evidence="2">Uncharacterized protein</fullName>
    </submittedName>
</protein>
<accession>V2Y2H6</accession>
<comment type="caution">
    <text evidence="2">The sequence shown here is derived from an EMBL/GenBank/DDBJ whole genome shotgun (WGS) entry which is preliminary data.</text>
</comment>
<evidence type="ECO:0000313" key="3">
    <source>
        <dbReference type="Proteomes" id="UP000018227"/>
    </source>
</evidence>
<organism evidence="2 3">
    <name type="scientific">Catonella morbi ATCC 51271</name>
    <dbReference type="NCBI Taxonomy" id="592026"/>
    <lineage>
        <taxon>Bacteria</taxon>
        <taxon>Bacillati</taxon>
        <taxon>Bacillota</taxon>
        <taxon>Clostridia</taxon>
        <taxon>Lachnospirales</taxon>
        <taxon>Lachnospiraceae</taxon>
        <taxon>Catonella</taxon>
    </lineage>
</organism>
<dbReference type="RefSeq" id="WP_023354900.1">
    <property type="nucleotide sequence ID" value="NZ_KI535368.1"/>
</dbReference>
<feature type="transmembrane region" description="Helical" evidence="1">
    <location>
        <begin position="6"/>
        <end position="24"/>
    </location>
</feature>
<dbReference type="AlphaFoldDB" id="V2Y2H6"/>
<dbReference type="Proteomes" id="UP000018227">
    <property type="component" value="Unassembled WGS sequence"/>
</dbReference>
<gene>
    <name evidence="2" type="ORF">GCWU0000282_002032</name>
</gene>
<evidence type="ECO:0000313" key="2">
    <source>
        <dbReference type="EMBL" id="ESL03158.1"/>
    </source>
</evidence>
<proteinExistence type="predicted"/>
<feature type="transmembrane region" description="Helical" evidence="1">
    <location>
        <begin position="91"/>
        <end position="110"/>
    </location>
</feature>
<evidence type="ECO:0000256" key="1">
    <source>
        <dbReference type="SAM" id="Phobius"/>
    </source>
</evidence>
<keyword evidence="1" id="KW-0812">Transmembrane</keyword>
<feature type="transmembrane region" description="Helical" evidence="1">
    <location>
        <begin position="60"/>
        <end position="79"/>
    </location>
</feature>
<feature type="transmembrane region" description="Helical" evidence="1">
    <location>
        <begin position="31"/>
        <end position="48"/>
    </location>
</feature>
<keyword evidence="3" id="KW-1185">Reference proteome</keyword>
<keyword evidence="1" id="KW-0472">Membrane</keyword>
<dbReference type="eggNOG" id="ENOG50341VW">
    <property type="taxonomic scope" value="Bacteria"/>
</dbReference>
<reference evidence="2 3" key="1">
    <citation type="submission" date="2013-06" db="EMBL/GenBank/DDBJ databases">
        <authorList>
            <person name="Weinstock G."/>
            <person name="Sodergren E."/>
            <person name="Clifton S."/>
            <person name="Fulton L."/>
            <person name="Fulton B."/>
            <person name="Courtney L."/>
            <person name="Fronick C."/>
            <person name="Harrison M."/>
            <person name="Strong C."/>
            <person name="Farmer C."/>
            <person name="Delahaunty K."/>
            <person name="Markovic C."/>
            <person name="Hall O."/>
            <person name="Minx P."/>
            <person name="Tomlinson C."/>
            <person name="Mitreva M."/>
            <person name="Nelson J."/>
            <person name="Hou S."/>
            <person name="Wollam A."/>
            <person name="Pepin K.H."/>
            <person name="Johnson M."/>
            <person name="Bhonagiri V."/>
            <person name="Nash W.E."/>
            <person name="Warren W."/>
            <person name="Chinwalla A."/>
            <person name="Mardis E.R."/>
            <person name="Wilson R.K."/>
        </authorList>
    </citation>
    <scope>NUCLEOTIDE SEQUENCE [LARGE SCALE GENOMIC DNA]</scope>
    <source>
        <strain evidence="2 3">ATCC 51271</strain>
    </source>
</reference>
<keyword evidence="1" id="KW-1133">Transmembrane helix</keyword>
<feature type="transmembrane region" description="Helical" evidence="1">
    <location>
        <begin position="122"/>
        <end position="148"/>
    </location>
</feature>
<dbReference type="HOGENOM" id="CLU_1709940_0_0_9"/>
<dbReference type="OrthoDB" id="2083078at2"/>
<sequence length="153" mass="17354">MKKTKLVLLTLVPIVIGWLINRLIMTPIIGMLLFYVLPLGVMIFWFWLGKQYAKTDWSFVVSIIISSTTGLISLALYIWQFLFETDGTRDIFIAGLSQMYSAATPIYLFGWLANLFESQPNYIGRATFLAVQAISVVILLAVFICGYIKGKKR</sequence>
<dbReference type="EMBL" id="ACIL03000013">
    <property type="protein sequence ID" value="ESL03158.1"/>
    <property type="molecule type" value="Genomic_DNA"/>
</dbReference>
<dbReference type="STRING" id="592026.GCWU0000282_002032"/>
<name>V2Y2H6_9FIRM</name>